<accession>A0A956N852</accession>
<evidence type="ECO:0000256" key="6">
    <source>
        <dbReference type="PROSITE-ProRule" id="PRU01240"/>
    </source>
</evidence>
<dbReference type="PRINTS" id="PR00723">
    <property type="entry name" value="SUBTILISIN"/>
</dbReference>
<feature type="active site" description="Charge relay system" evidence="5 6">
    <location>
        <position position="242"/>
    </location>
</feature>
<dbReference type="PROSITE" id="PS51892">
    <property type="entry name" value="SUBTILASE"/>
    <property type="match status" value="1"/>
</dbReference>
<dbReference type="InterPro" id="IPR008969">
    <property type="entry name" value="CarboxyPept-like_regulatory"/>
</dbReference>
<evidence type="ECO:0000313" key="10">
    <source>
        <dbReference type="EMBL" id="MCA9754404.1"/>
    </source>
</evidence>
<dbReference type="Pfam" id="PF00082">
    <property type="entry name" value="Peptidase_S8"/>
    <property type="match status" value="1"/>
</dbReference>
<comment type="similarity">
    <text evidence="1 6">Belongs to the peptidase S8 family.</text>
</comment>
<feature type="domain" description="FlgD/Vpr Ig-like" evidence="9">
    <location>
        <begin position="893"/>
        <end position="956"/>
    </location>
</feature>
<name>A0A956N852_UNCEI</name>
<keyword evidence="3 6" id="KW-0378">Hydrolase</keyword>
<proteinExistence type="inferred from homology"/>
<dbReference type="InterPro" id="IPR025965">
    <property type="entry name" value="FlgD/Vpr_Ig-like"/>
</dbReference>
<dbReference type="InterPro" id="IPR015500">
    <property type="entry name" value="Peptidase_S8_subtilisin-rel"/>
</dbReference>
<dbReference type="InterPro" id="IPR000209">
    <property type="entry name" value="Peptidase_S8/S53_dom"/>
</dbReference>
<reference evidence="10" key="2">
    <citation type="journal article" date="2021" name="Microbiome">
        <title>Successional dynamics and alternative stable states in a saline activated sludge microbial community over 9 years.</title>
        <authorList>
            <person name="Wang Y."/>
            <person name="Ye J."/>
            <person name="Ju F."/>
            <person name="Liu L."/>
            <person name="Boyd J.A."/>
            <person name="Deng Y."/>
            <person name="Parks D.H."/>
            <person name="Jiang X."/>
            <person name="Yin X."/>
            <person name="Woodcroft B.J."/>
            <person name="Tyson G.W."/>
            <person name="Hugenholtz P."/>
            <person name="Polz M.F."/>
            <person name="Zhang T."/>
        </authorList>
    </citation>
    <scope>NUCLEOTIDE SEQUENCE</scope>
    <source>
        <strain evidence="10">HKST-UBA02</strain>
    </source>
</reference>
<dbReference type="InterPro" id="IPR036852">
    <property type="entry name" value="Peptidase_S8/S53_dom_sf"/>
</dbReference>
<dbReference type="InterPro" id="IPR050131">
    <property type="entry name" value="Peptidase_S8_subtilisin-like"/>
</dbReference>
<dbReference type="PANTHER" id="PTHR43806:SF67">
    <property type="entry name" value="EGF-LIKE DOMAIN-CONTAINING PROTEIN"/>
    <property type="match status" value="1"/>
</dbReference>
<sequence length="969" mass="102747">MRRLLLGAFAMAGLCATMLTYSASAATLHPAVEAEINNGSFDESMSVLVYLQEAPIQQLSADLSEQGATRKARHTAIIDALQEQQRTQDPLKAWLESEMPSGKVDGYTSYWIMNCLVIEATKGTILEIANRPEVERIEPNWQAELMEPVDGSAPMDEIGGSPRMTRGAGFVPPGLRAIKADQVWYQYGITGAGRLIGGLDTGVDGNHPALASRWRGVTEPSSECWLDVLGTNTTFPNDGNSHGTHTMGTMTGNSPTTLDTVGVAWGAKWIAANAINQGVGSAFDNDVIACFQWFMNPDGDSQTMDDVPDVVQNSWRINEQFGGNYTDCDTRWWNAIDNCEAAGVVVVFSAGNEGPGAGTIGSPPDRATTEYNAFSVGAVDATNFNAPYPIASFSSRGPSGCNVSAELKIKPEVAAPGVDVYSTIPGGGYSSAFSGTSMAGPHVSGIVPLLREADPNLEVDEIKQILMETAIDYGATGNDNTYGYGFVDALAAVESALVGFGNLEGFVGNASFGNAPISGATVTVIEEDRSFVTDTDGTYGGLVPPGTFTVEASHPSFASQQFQVEVLSGQPTVQNFSLTDIAGPTITNLSDPLTTSDDVGPYAMTADISDASTVASARLYYRVNGGTWQFVNMTGSGTYSGSIPGQDAGSIIDFYAWAQDGIGLEATFPADAPASYHTLYVTQVVYAYDVESNDANWSLSAAGDNATTGLWVRADPIGTDSGGPIQSEDDHTPAPGVICFVTGNSGSGAGDDDVDNGCTTLTSPVFDLAGAELAFVSYARWFMMGGASADDVFQIDVSNDGGSSWQSLETVTAFEPAWNVVTFELSGVIALTDQMRFRFIACDINTQGLTECEIDDFSIEAFIPANPADVDDIRHTVQVSSLETNAPNPMNSSTTLRFNLSNASDAALTIYDASGRLVRSLWNGPLASGVHQLNWDGRDDRGTEVEAGVYFYRLEAGAFTQSRRLLVVR</sequence>
<evidence type="ECO:0000256" key="1">
    <source>
        <dbReference type="ARBA" id="ARBA00011073"/>
    </source>
</evidence>
<evidence type="ECO:0000313" key="11">
    <source>
        <dbReference type="Proteomes" id="UP000739538"/>
    </source>
</evidence>
<dbReference type="InterPro" id="IPR026444">
    <property type="entry name" value="Secre_tail"/>
</dbReference>
<dbReference type="Proteomes" id="UP000739538">
    <property type="component" value="Unassembled WGS sequence"/>
</dbReference>
<evidence type="ECO:0000256" key="7">
    <source>
        <dbReference type="SAM" id="SignalP"/>
    </source>
</evidence>
<comment type="caution">
    <text evidence="10">The sequence shown here is derived from an EMBL/GenBank/DDBJ whole genome shotgun (WGS) entry which is preliminary data.</text>
</comment>
<dbReference type="GO" id="GO:0006508">
    <property type="term" value="P:proteolysis"/>
    <property type="evidence" value="ECO:0007669"/>
    <property type="project" value="UniProtKB-KW"/>
</dbReference>
<protein>
    <submittedName>
        <fullName evidence="10">S8 family serine peptidase</fullName>
    </submittedName>
</protein>
<feature type="active site" description="Charge relay system" evidence="5 6">
    <location>
        <position position="437"/>
    </location>
</feature>
<dbReference type="AlphaFoldDB" id="A0A956N852"/>
<organism evidence="10 11">
    <name type="scientific">Eiseniibacteriota bacterium</name>
    <dbReference type="NCBI Taxonomy" id="2212470"/>
    <lineage>
        <taxon>Bacteria</taxon>
        <taxon>Candidatus Eiseniibacteriota</taxon>
    </lineage>
</organism>
<dbReference type="PANTHER" id="PTHR43806">
    <property type="entry name" value="PEPTIDASE S8"/>
    <property type="match status" value="1"/>
</dbReference>
<evidence type="ECO:0000256" key="3">
    <source>
        <dbReference type="ARBA" id="ARBA00022801"/>
    </source>
</evidence>
<dbReference type="Pfam" id="PF13620">
    <property type="entry name" value="CarboxypepD_reg"/>
    <property type="match status" value="1"/>
</dbReference>
<evidence type="ECO:0000256" key="5">
    <source>
        <dbReference type="PIRSR" id="PIRSR615500-1"/>
    </source>
</evidence>
<dbReference type="Pfam" id="PF13860">
    <property type="entry name" value="FlgD_ig"/>
    <property type="match status" value="1"/>
</dbReference>
<keyword evidence="7" id="KW-0732">Signal</keyword>
<keyword evidence="4 6" id="KW-0720">Serine protease</keyword>
<feature type="signal peptide" evidence="7">
    <location>
        <begin position="1"/>
        <end position="25"/>
    </location>
</feature>
<keyword evidence="2 6" id="KW-0645">Protease</keyword>
<dbReference type="Gene3D" id="2.60.120.260">
    <property type="entry name" value="Galactose-binding domain-like"/>
    <property type="match status" value="1"/>
</dbReference>
<dbReference type="EMBL" id="JAGQHS010000003">
    <property type="protein sequence ID" value="MCA9754404.1"/>
    <property type="molecule type" value="Genomic_DNA"/>
</dbReference>
<dbReference type="GO" id="GO:0004252">
    <property type="term" value="F:serine-type endopeptidase activity"/>
    <property type="evidence" value="ECO:0007669"/>
    <property type="project" value="UniProtKB-UniRule"/>
</dbReference>
<dbReference type="PROSITE" id="PS00138">
    <property type="entry name" value="SUBTILASE_SER"/>
    <property type="match status" value="1"/>
</dbReference>
<dbReference type="Gene3D" id="2.60.40.4070">
    <property type="match status" value="1"/>
</dbReference>
<feature type="chain" id="PRO_5037029226" evidence="7">
    <location>
        <begin position="26"/>
        <end position="969"/>
    </location>
</feature>
<dbReference type="NCBIfam" id="TIGR04183">
    <property type="entry name" value="Por_Secre_tail"/>
    <property type="match status" value="1"/>
</dbReference>
<reference evidence="10" key="1">
    <citation type="submission" date="2020-04" db="EMBL/GenBank/DDBJ databases">
        <authorList>
            <person name="Zhang T."/>
        </authorList>
    </citation>
    <scope>NUCLEOTIDE SEQUENCE</scope>
    <source>
        <strain evidence="10">HKST-UBA02</strain>
    </source>
</reference>
<gene>
    <name evidence="10" type="ORF">KDA27_01275</name>
</gene>
<evidence type="ECO:0000256" key="4">
    <source>
        <dbReference type="ARBA" id="ARBA00022825"/>
    </source>
</evidence>
<evidence type="ECO:0000259" key="9">
    <source>
        <dbReference type="Pfam" id="PF13860"/>
    </source>
</evidence>
<feature type="domain" description="Peptidase S8/S53" evidence="8">
    <location>
        <begin position="192"/>
        <end position="485"/>
    </location>
</feature>
<dbReference type="InterPro" id="IPR023828">
    <property type="entry name" value="Peptidase_S8_Ser-AS"/>
</dbReference>
<dbReference type="Gene3D" id="3.40.50.200">
    <property type="entry name" value="Peptidase S8/S53 domain"/>
    <property type="match status" value="1"/>
</dbReference>
<evidence type="ECO:0000256" key="2">
    <source>
        <dbReference type="ARBA" id="ARBA00022670"/>
    </source>
</evidence>
<feature type="active site" description="Charge relay system" evidence="5 6">
    <location>
        <position position="200"/>
    </location>
</feature>
<dbReference type="SUPFAM" id="SSF49464">
    <property type="entry name" value="Carboxypeptidase regulatory domain-like"/>
    <property type="match status" value="1"/>
</dbReference>
<dbReference type="SUPFAM" id="SSF52743">
    <property type="entry name" value="Subtilisin-like"/>
    <property type="match status" value="1"/>
</dbReference>
<dbReference type="Gene3D" id="2.60.40.1120">
    <property type="entry name" value="Carboxypeptidase-like, regulatory domain"/>
    <property type="match status" value="1"/>
</dbReference>
<evidence type="ECO:0000259" key="8">
    <source>
        <dbReference type="Pfam" id="PF00082"/>
    </source>
</evidence>